<feature type="region of interest" description="Disordered" evidence="8">
    <location>
        <begin position="685"/>
        <end position="714"/>
    </location>
</feature>
<dbReference type="Gene3D" id="1.20.1250.20">
    <property type="entry name" value="MFS general substrate transporter like domains"/>
    <property type="match status" value="1"/>
</dbReference>
<dbReference type="PANTHER" id="PTHR48020">
    <property type="entry name" value="PROTON MYO-INOSITOL COTRANSPORTER"/>
    <property type="match status" value="1"/>
</dbReference>
<evidence type="ECO:0000256" key="6">
    <source>
        <dbReference type="ARBA" id="ARBA00023136"/>
    </source>
</evidence>
<dbReference type="PRINTS" id="PR00171">
    <property type="entry name" value="SUGRTRNSPORT"/>
</dbReference>
<dbReference type="PROSITE" id="PS50850">
    <property type="entry name" value="MFS"/>
    <property type="match status" value="1"/>
</dbReference>
<dbReference type="GO" id="GO:0022857">
    <property type="term" value="F:transmembrane transporter activity"/>
    <property type="evidence" value="ECO:0007669"/>
    <property type="project" value="InterPro"/>
</dbReference>
<evidence type="ECO:0000256" key="1">
    <source>
        <dbReference type="ARBA" id="ARBA00004141"/>
    </source>
</evidence>
<dbReference type="PANTHER" id="PTHR48020:SF25">
    <property type="entry name" value="SUGAR TRANSPORTER, PUTATIVE (AFU_ORTHOLOGUE AFUA_7G05830)-RELATED"/>
    <property type="match status" value="1"/>
</dbReference>
<dbReference type="InterPro" id="IPR036259">
    <property type="entry name" value="MFS_trans_sf"/>
</dbReference>
<evidence type="ECO:0000256" key="5">
    <source>
        <dbReference type="ARBA" id="ARBA00022989"/>
    </source>
</evidence>
<evidence type="ECO:0000256" key="3">
    <source>
        <dbReference type="ARBA" id="ARBA00022448"/>
    </source>
</evidence>
<evidence type="ECO:0000313" key="11">
    <source>
        <dbReference type="EMBL" id="KAJ7748188.1"/>
    </source>
</evidence>
<dbReference type="GO" id="GO:0015791">
    <property type="term" value="P:polyol transmembrane transport"/>
    <property type="evidence" value="ECO:0007669"/>
    <property type="project" value="UniProtKB-ARBA"/>
</dbReference>
<evidence type="ECO:0000256" key="9">
    <source>
        <dbReference type="SAM" id="Phobius"/>
    </source>
</evidence>
<feature type="transmembrane region" description="Helical" evidence="9">
    <location>
        <begin position="237"/>
        <end position="258"/>
    </location>
</feature>
<feature type="transmembrane region" description="Helical" evidence="9">
    <location>
        <begin position="544"/>
        <end position="562"/>
    </location>
</feature>
<sequence length="714" mass="80767">MINTFSFIQVLHPRTDNFCYRTQLNVTRFKEKTGTLQQERPPSAAPPAPAGFPLYVRTRRKRPQFPPNTRAMEDRRHPEFSEKPETSHLEHREHNVSRINSRRSSHADPALEAVTTANAKLANPLHGIPREQLLRDVDIFAEERGLKHLTAELRKGALVAQDPLAFEIIDILDEEDKYYLRREITHKYSQTKTLYYMVVMSSLAAAVQGMDEAVINGAQIIYPAQFGIGSKSQRDTWLVGLVNSAPYMCCAFIGCWLTDPLNKALGRKKTIFVTCLISFLACLWSAFTNTWWHLFIARFFLGFGIGPKSATVPVYSAECSPAAIRGSLVMMWQMWTAFGIMLGDLIDVAFYFIPDQSGITGLNWRLMLASAGIPALIVCCQVLFAPESPRWLIGRGRYEEAYKELSRLRFSPVQAARDLYYIHVLLEAEKEVLTGRNRLWEMVSIARNRNAMIASFIVMFGQQFCGVNVIAYYSSTVFVQSGFSQTAALLSSFGFGMINFLFALPAVFTIDTFGRRNLLLFTFPFMAICLLITGFSFLSPTRNGQLAGVSLGIYLFGVFYSPGEGPVPFTYSAEAFPLYIREIGMSFATATTWFFNFVLSITFPSLLTAFKPQGAFGFYAAWCCILWVLILLFVRETKGRTLEELDQVFSLPMRQHAAYGLRQLPYGFRKFILRQNVQAEKLYEEDDNSFDGESERERGNLVKREKTEGGTGTA</sequence>
<dbReference type="GO" id="GO:0015798">
    <property type="term" value="P:myo-inositol transport"/>
    <property type="evidence" value="ECO:0007669"/>
    <property type="project" value="UniProtKB-ARBA"/>
</dbReference>
<dbReference type="EMBL" id="JARJLG010000091">
    <property type="protein sequence ID" value="KAJ7748188.1"/>
    <property type="molecule type" value="Genomic_DNA"/>
</dbReference>
<proteinExistence type="inferred from homology"/>
<evidence type="ECO:0000256" key="7">
    <source>
        <dbReference type="ARBA" id="ARBA00049119"/>
    </source>
</evidence>
<evidence type="ECO:0000256" key="2">
    <source>
        <dbReference type="ARBA" id="ARBA00010992"/>
    </source>
</evidence>
<evidence type="ECO:0000313" key="12">
    <source>
        <dbReference type="Proteomes" id="UP001215280"/>
    </source>
</evidence>
<comment type="subcellular location">
    <subcellularLocation>
        <location evidence="1">Membrane</location>
        <topology evidence="1">Multi-pass membrane protein</topology>
    </subcellularLocation>
</comment>
<protein>
    <recommendedName>
        <fullName evidence="10">Major facilitator superfamily (MFS) profile domain-containing protein</fullName>
    </recommendedName>
</protein>
<dbReference type="GO" id="GO:0016020">
    <property type="term" value="C:membrane"/>
    <property type="evidence" value="ECO:0007669"/>
    <property type="project" value="UniProtKB-SubCell"/>
</dbReference>
<accession>A0AAD7N6P7</accession>
<comment type="catalytic activity">
    <reaction evidence="7">
        <text>myo-inositol(out) + H(+)(out) = myo-inositol(in) + H(+)(in)</text>
        <dbReference type="Rhea" id="RHEA:60364"/>
        <dbReference type="ChEBI" id="CHEBI:15378"/>
        <dbReference type="ChEBI" id="CHEBI:17268"/>
    </reaction>
</comment>
<feature type="compositionally biased region" description="Basic and acidic residues" evidence="8">
    <location>
        <begin position="71"/>
        <end position="96"/>
    </location>
</feature>
<comment type="caution">
    <text evidence="11">The sequence shown here is derived from an EMBL/GenBank/DDBJ whole genome shotgun (WGS) entry which is preliminary data.</text>
</comment>
<feature type="domain" description="Major facilitator superfamily (MFS) profile" evidence="10">
    <location>
        <begin position="197"/>
        <end position="638"/>
    </location>
</feature>
<keyword evidence="3" id="KW-0813">Transport</keyword>
<feature type="transmembrane region" description="Helical" evidence="9">
    <location>
        <begin position="518"/>
        <end position="538"/>
    </location>
</feature>
<keyword evidence="6 9" id="KW-0472">Membrane</keyword>
<organism evidence="11 12">
    <name type="scientific">Mycena maculata</name>
    <dbReference type="NCBI Taxonomy" id="230809"/>
    <lineage>
        <taxon>Eukaryota</taxon>
        <taxon>Fungi</taxon>
        <taxon>Dikarya</taxon>
        <taxon>Basidiomycota</taxon>
        <taxon>Agaricomycotina</taxon>
        <taxon>Agaricomycetes</taxon>
        <taxon>Agaricomycetidae</taxon>
        <taxon>Agaricales</taxon>
        <taxon>Marasmiineae</taxon>
        <taxon>Mycenaceae</taxon>
        <taxon>Mycena</taxon>
    </lineage>
</organism>
<feature type="transmembrane region" description="Helical" evidence="9">
    <location>
        <begin position="451"/>
        <end position="474"/>
    </location>
</feature>
<comment type="similarity">
    <text evidence="2">Belongs to the major facilitator superfamily. Sugar transporter (TC 2.A.1.1) family.</text>
</comment>
<evidence type="ECO:0000256" key="8">
    <source>
        <dbReference type="SAM" id="MobiDB-lite"/>
    </source>
</evidence>
<dbReference type="InterPro" id="IPR003663">
    <property type="entry name" value="Sugar/inositol_transpt"/>
</dbReference>
<keyword evidence="5 9" id="KW-1133">Transmembrane helix</keyword>
<keyword evidence="12" id="KW-1185">Reference proteome</keyword>
<evidence type="ECO:0000256" key="4">
    <source>
        <dbReference type="ARBA" id="ARBA00022692"/>
    </source>
</evidence>
<keyword evidence="4 9" id="KW-0812">Transmembrane</keyword>
<dbReference type="Pfam" id="PF00083">
    <property type="entry name" value="Sugar_tr"/>
    <property type="match status" value="1"/>
</dbReference>
<feature type="transmembrane region" description="Helical" evidence="9">
    <location>
        <begin position="486"/>
        <end position="506"/>
    </location>
</feature>
<dbReference type="InterPro" id="IPR005828">
    <property type="entry name" value="MFS_sugar_transport-like"/>
</dbReference>
<dbReference type="InterPro" id="IPR050814">
    <property type="entry name" value="Myo-inositol_Transporter"/>
</dbReference>
<name>A0AAD7N6P7_9AGAR</name>
<feature type="transmembrane region" description="Helical" evidence="9">
    <location>
        <begin position="583"/>
        <end position="603"/>
    </location>
</feature>
<feature type="transmembrane region" description="Helical" evidence="9">
    <location>
        <begin position="335"/>
        <end position="354"/>
    </location>
</feature>
<reference evidence="11" key="1">
    <citation type="submission" date="2023-03" db="EMBL/GenBank/DDBJ databases">
        <title>Massive genome expansion in bonnet fungi (Mycena s.s.) driven by repeated elements and novel gene families across ecological guilds.</title>
        <authorList>
            <consortium name="Lawrence Berkeley National Laboratory"/>
            <person name="Harder C.B."/>
            <person name="Miyauchi S."/>
            <person name="Viragh M."/>
            <person name="Kuo A."/>
            <person name="Thoen E."/>
            <person name="Andreopoulos B."/>
            <person name="Lu D."/>
            <person name="Skrede I."/>
            <person name="Drula E."/>
            <person name="Henrissat B."/>
            <person name="Morin E."/>
            <person name="Kohler A."/>
            <person name="Barry K."/>
            <person name="LaButti K."/>
            <person name="Morin E."/>
            <person name="Salamov A."/>
            <person name="Lipzen A."/>
            <person name="Mereny Z."/>
            <person name="Hegedus B."/>
            <person name="Baldrian P."/>
            <person name="Stursova M."/>
            <person name="Weitz H."/>
            <person name="Taylor A."/>
            <person name="Grigoriev I.V."/>
            <person name="Nagy L.G."/>
            <person name="Martin F."/>
            <person name="Kauserud H."/>
        </authorList>
    </citation>
    <scope>NUCLEOTIDE SEQUENCE</scope>
    <source>
        <strain evidence="11">CBHHK188m</strain>
    </source>
</reference>
<dbReference type="SUPFAM" id="SSF103473">
    <property type="entry name" value="MFS general substrate transporter"/>
    <property type="match status" value="1"/>
</dbReference>
<feature type="transmembrane region" description="Helical" evidence="9">
    <location>
        <begin position="270"/>
        <end position="287"/>
    </location>
</feature>
<evidence type="ECO:0000259" key="10">
    <source>
        <dbReference type="PROSITE" id="PS50850"/>
    </source>
</evidence>
<feature type="region of interest" description="Disordered" evidence="8">
    <location>
        <begin position="33"/>
        <end position="52"/>
    </location>
</feature>
<dbReference type="AlphaFoldDB" id="A0AAD7N6P7"/>
<dbReference type="NCBIfam" id="TIGR00879">
    <property type="entry name" value="SP"/>
    <property type="match status" value="1"/>
</dbReference>
<dbReference type="FunFam" id="1.20.1250.20:FF:000100">
    <property type="entry name" value="MFS sugar transporter, putative"/>
    <property type="match status" value="1"/>
</dbReference>
<feature type="transmembrane region" description="Helical" evidence="9">
    <location>
        <begin position="615"/>
        <end position="634"/>
    </location>
</feature>
<dbReference type="InterPro" id="IPR020846">
    <property type="entry name" value="MFS_dom"/>
</dbReference>
<gene>
    <name evidence="11" type="ORF">DFH07DRAFT_830405</name>
</gene>
<feature type="compositionally biased region" description="Basic and acidic residues" evidence="8">
    <location>
        <begin position="693"/>
        <end position="708"/>
    </location>
</feature>
<feature type="region of interest" description="Disordered" evidence="8">
    <location>
        <begin position="59"/>
        <end position="106"/>
    </location>
</feature>
<dbReference type="Proteomes" id="UP001215280">
    <property type="component" value="Unassembled WGS sequence"/>
</dbReference>